<accession>A0A1G4REA6</accession>
<dbReference type="InterPro" id="IPR047216">
    <property type="entry name" value="Endonuclease_DUF559_bact"/>
</dbReference>
<name>A0A1G4REA6_9CAUL</name>
<keyword evidence="3" id="KW-1185">Reference proteome</keyword>
<dbReference type="RefSeq" id="WP_090646712.1">
    <property type="nucleotide sequence ID" value="NZ_CBCRYE010000004.1"/>
</dbReference>
<keyword evidence="2" id="KW-0540">Nuclease</keyword>
<dbReference type="Pfam" id="PF04480">
    <property type="entry name" value="DUF559"/>
    <property type="match status" value="1"/>
</dbReference>
<evidence type="ECO:0000313" key="3">
    <source>
        <dbReference type="Proteomes" id="UP000199150"/>
    </source>
</evidence>
<evidence type="ECO:0000313" key="2">
    <source>
        <dbReference type="EMBL" id="SCW55096.1"/>
    </source>
</evidence>
<evidence type="ECO:0000259" key="1">
    <source>
        <dbReference type="Pfam" id="PF04480"/>
    </source>
</evidence>
<feature type="domain" description="DUF559" evidence="1">
    <location>
        <begin position="7"/>
        <end position="112"/>
    </location>
</feature>
<dbReference type="OrthoDB" id="9798754at2"/>
<proteinExistence type="predicted"/>
<keyword evidence="2" id="KW-0255">Endonuclease</keyword>
<dbReference type="InterPro" id="IPR007569">
    <property type="entry name" value="DUF559"/>
</dbReference>
<dbReference type="EMBL" id="FMTS01000002">
    <property type="protein sequence ID" value="SCW55096.1"/>
    <property type="molecule type" value="Genomic_DNA"/>
</dbReference>
<dbReference type="STRING" id="260084.SAMN02927928_1826"/>
<keyword evidence="2" id="KW-0378">Hydrolase</keyword>
<dbReference type="SUPFAM" id="SSF52980">
    <property type="entry name" value="Restriction endonuclease-like"/>
    <property type="match status" value="1"/>
</dbReference>
<dbReference type="PANTHER" id="PTHR38590:SF1">
    <property type="entry name" value="BLL0828 PROTEIN"/>
    <property type="match status" value="1"/>
</dbReference>
<dbReference type="PANTHER" id="PTHR38590">
    <property type="entry name" value="BLL0828 PROTEIN"/>
    <property type="match status" value="1"/>
</dbReference>
<reference evidence="3" key="1">
    <citation type="submission" date="2016-10" db="EMBL/GenBank/DDBJ databases">
        <authorList>
            <person name="Varghese N."/>
            <person name="Submissions S."/>
        </authorList>
    </citation>
    <scope>NUCLEOTIDE SEQUENCE [LARGE SCALE GENOMIC DNA]</scope>
    <source>
        <strain evidence="3">CGMCC 1.3431</strain>
    </source>
</reference>
<dbReference type="InterPro" id="IPR011335">
    <property type="entry name" value="Restrct_endonuc-II-like"/>
</dbReference>
<sequence length="123" mass="14170">MTDTPKRKTALARQMRKAMTSPEWLLWERLKRRLDDGLVFKRQHAFGPYILDFYCFKARLAVEVDGATHGEDAAILKDAQRDAYLRGEGLEVYRLSAAEVYRDVEAVADGIRLLALERATQRK</sequence>
<organism evidence="2 3">
    <name type="scientific">Asticcacaulis taihuensis</name>
    <dbReference type="NCBI Taxonomy" id="260084"/>
    <lineage>
        <taxon>Bacteria</taxon>
        <taxon>Pseudomonadati</taxon>
        <taxon>Pseudomonadota</taxon>
        <taxon>Alphaproteobacteria</taxon>
        <taxon>Caulobacterales</taxon>
        <taxon>Caulobacteraceae</taxon>
        <taxon>Asticcacaulis</taxon>
    </lineage>
</organism>
<dbReference type="AlphaFoldDB" id="A0A1G4REA6"/>
<gene>
    <name evidence="2" type="ORF">SAMN02927928_1826</name>
</gene>
<dbReference type="GO" id="GO:0004519">
    <property type="term" value="F:endonuclease activity"/>
    <property type="evidence" value="ECO:0007669"/>
    <property type="project" value="UniProtKB-KW"/>
</dbReference>
<dbReference type="Gene3D" id="3.40.960.10">
    <property type="entry name" value="VSR Endonuclease"/>
    <property type="match status" value="1"/>
</dbReference>
<protein>
    <submittedName>
        <fullName evidence="2">Very-short-patch-repair endonuclease</fullName>
    </submittedName>
</protein>
<dbReference type="Proteomes" id="UP000199150">
    <property type="component" value="Unassembled WGS sequence"/>
</dbReference>
<dbReference type="CDD" id="cd01038">
    <property type="entry name" value="Endonuclease_DUF559"/>
    <property type="match status" value="1"/>
</dbReference>